<accession>A0ABN1MYW7</accession>
<dbReference type="Pfam" id="PF21258">
    <property type="entry name" value="Glyco_hydro_120_ins"/>
    <property type="match status" value="1"/>
</dbReference>
<keyword evidence="2" id="KW-0964">Secreted</keyword>
<keyword evidence="3" id="KW-0732">Signal</keyword>
<dbReference type="InterPro" id="IPR012334">
    <property type="entry name" value="Pectin_lyas_fold"/>
</dbReference>
<evidence type="ECO:0000256" key="1">
    <source>
        <dbReference type="ARBA" id="ARBA00004613"/>
    </source>
</evidence>
<evidence type="ECO:0000313" key="6">
    <source>
        <dbReference type="EMBL" id="GAA0878689.1"/>
    </source>
</evidence>
<feature type="domain" description="Glycoside hydrolase 120 insertion" evidence="5">
    <location>
        <begin position="98"/>
        <end position="198"/>
    </location>
</feature>
<evidence type="ECO:0000256" key="2">
    <source>
        <dbReference type="ARBA" id="ARBA00022525"/>
    </source>
</evidence>
<protein>
    <recommendedName>
        <fullName evidence="8">Parallel beta helix pectate lyase-like protein</fullName>
    </recommendedName>
</protein>
<dbReference type="RefSeq" id="WP_343850320.1">
    <property type="nucleotide sequence ID" value="NZ_BAAAFI010000007.1"/>
</dbReference>
<dbReference type="InterPro" id="IPR049169">
    <property type="entry name" value="Glyco_hydro_120_ins"/>
</dbReference>
<reference evidence="6 7" key="1">
    <citation type="journal article" date="2019" name="Int. J. Syst. Evol. Microbiol.">
        <title>The Global Catalogue of Microorganisms (GCM) 10K type strain sequencing project: providing services to taxonomists for standard genome sequencing and annotation.</title>
        <authorList>
            <consortium name="The Broad Institute Genomics Platform"/>
            <consortium name="The Broad Institute Genome Sequencing Center for Infectious Disease"/>
            <person name="Wu L."/>
            <person name="Ma J."/>
        </authorList>
    </citation>
    <scope>NUCLEOTIDE SEQUENCE [LARGE SCALE GENOMIC DNA]</scope>
    <source>
        <strain evidence="6 7">JCM 16112</strain>
    </source>
</reference>
<sequence>MLKIILMLSATLVTISLLAKELHVAKTGSDANPGTFELPFLSIQAAAEVAMPGDEIIVHGGIYRERINPPRGGTSDSSRIAFRAAVGEDVKIKGSEVVTDWEHTGNGVWTVTLPNSFFGDFNPFEDTLWGDWFYHQGRLHHTGAVYLNGHWLREAETKAEVLASSSENPRWFAIVDGKETSIWANFGDKNPNEELVEVNARQAVFYPEKEGINYITVRGFTLEHAATPWAPPTAEQIGLIGTHWSKGWVIENNTIQYSTSVGLTLGKHGDEWDNLAATAYGYTLTIDRALQKGWSKENIGSHIVRKNHILHCGQAGIVGSMGGAFSTITENEIHDIYLNWPFGGLEMAAIKLHGPIDTEISHNHIYKTGTYGIWLDWMSQGTRVTGNLMHDNIFDLFVEVNHGPFLVDNNIFLSELALRESSGGGAYVHNLFAGEIRRRAEKVRETPYHQPHSTDIIALSKVIGDDERFYNNLFSGDKGLAMFQEDAENIQAAGNVYLGNSLPSGAEKDALILDSVQPELVLEKRPDGWWLLTNLAAKTFKDAKTMPIGTSNLGTSMISKARFENPDGSPLQINLDYFGIERSPKRPSAGPFRIIDENTTIQKRVWPRE</sequence>
<dbReference type="SUPFAM" id="SSF51126">
    <property type="entry name" value="Pectin lyase-like"/>
    <property type="match status" value="1"/>
</dbReference>
<organism evidence="6 7">
    <name type="scientific">Algoriphagus jejuensis</name>
    <dbReference type="NCBI Taxonomy" id="419934"/>
    <lineage>
        <taxon>Bacteria</taxon>
        <taxon>Pseudomonadati</taxon>
        <taxon>Bacteroidota</taxon>
        <taxon>Cytophagia</taxon>
        <taxon>Cytophagales</taxon>
        <taxon>Cyclobacteriaceae</taxon>
        <taxon>Algoriphagus</taxon>
    </lineage>
</organism>
<evidence type="ECO:0008006" key="8">
    <source>
        <dbReference type="Google" id="ProtNLM"/>
    </source>
</evidence>
<dbReference type="InterPro" id="IPR052052">
    <property type="entry name" value="Polysaccharide_Lyase_9"/>
</dbReference>
<comment type="subcellular location">
    <subcellularLocation>
        <location evidence="1">Secreted</location>
    </subcellularLocation>
</comment>
<evidence type="ECO:0000259" key="5">
    <source>
        <dbReference type="Pfam" id="PF21258"/>
    </source>
</evidence>
<dbReference type="EMBL" id="BAAAFI010000007">
    <property type="protein sequence ID" value="GAA0878689.1"/>
    <property type="molecule type" value="Genomic_DNA"/>
</dbReference>
<gene>
    <name evidence="6" type="ORF">GCM10009119_16570</name>
</gene>
<dbReference type="Gene3D" id="2.160.20.10">
    <property type="entry name" value="Single-stranded right-handed beta-helix, Pectin lyase-like"/>
    <property type="match status" value="2"/>
</dbReference>
<comment type="caution">
    <text evidence="6">The sequence shown here is derived from an EMBL/GenBank/DDBJ whole genome shotgun (WGS) entry which is preliminary data.</text>
</comment>
<feature type="domain" description="Right handed beta helix" evidence="4">
    <location>
        <begin position="247"/>
        <end position="413"/>
    </location>
</feature>
<dbReference type="PANTHER" id="PTHR40088">
    <property type="entry name" value="PECTATE LYASE (EUROFUNG)"/>
    <property type="match status" value="1"/>
</dbReference>
<dbReference type="PANTHER" id="PTHR40088:SF2">
    <property type="entry name" value="SECRETED SUGAR HYDROLASE"/>
    <property type="match status" value="1"/>
</dbReference>
<proteinExistence type="predicted"/>
<name>A0ABN1MYW7_9BACT</name>
<dbReference type="Pfam" id="PF13229">
    <property type="entry name" value="Beta_helix"/>
    <property type="match status" value="1"/>
</dbReference>
<dbReference type="InterPro" id="IPR039448">
    <property type="entry name" value="Beta_helix"/>
</dbReference>
<dbReference type="Proteomes" id="UP001500469">
    <property type="component" value="Unassembled WGS sequence"/>
</dbReference>
<evidence type="ECO:0000313" key="7">
    <source>
        <dbReference type="Proteomes" id="UP001500469"/>
    </source>
</evidence>
<keyword evidence="7" id="KW-1185">Reference proteome</keyword>
<evidence type="ECO:0000259" key="4">
    <source>
        <dbReference type="Pfam" id="PF13229"/>
    </source>
</evidence>
<evidence type="ECO:0000256" key="3">
    <source>
        <dbReference type="ARBA" id="ARBA00022729"/>
    </source>
</evidence>
<dbReference type="InterPro" id="IPR011050">
    <property type="entry name" value="Pectin_lyase_fold/virulence"/>
</dbReference>